<evidence type="ECO:0000256" key="1">
    <source>
        <dbReference type="ARBA" id="ARBA00007257"/>
    </source>
</evidence>
<evidence type="ECO:0008006" key="7">
    <source>
        <dbReference type="Google" id="ProtNLM"/>
    </source>
</evidence>
<dbReference type="PANTHER" id="PTHR36108">
    <property type="entry name" value="COLOSSIN-B-RELATED"/>
    <property type="match status" value="1"/>
</dbReference>
<gene>
    <name evidence="5" type="ORF">Z969_00695</name>
</gene>
<dbReference type="Proteomes" id="UP000030016">
    <property type="component" value="Unassembled WGS sequence"/>
</dbReference>
<organism evidence="5 6">
    <name type="scientific">Clostridium novyi A str. 4570</name>
    <dbReference type="NCBI Taxonomy" id="1444290"/>
    <lineage>
        <taxon>Bacteria</taxon>
        <taxon>Bacillati</taxon>
        <taxon>Bacillota</taxon>
        <taxon>Clostridia</taxon>
        <taxon>Eubacteriales</taxon>
        <taxon>Clostridiaceae</taxon>
        <taxon>Clostridium</taxon>
    </lineage>
</organism>
<evidence type="ECO:0000313" key="6">
    <source>
        <dbReference type="Proteomes" id="UP000030016"/>
    </source>
</evidence>
<evidence type="ECO:0000313" key="5">
    <source>
        <dbReference type="EMBL" id="KGN03520.1"/>
    </source>
</evidence>
<sequence>MNGIMENEYILGQSSPGTVTPGGEADINLTLEPSTSTPQPPQKPEPSQNATIEGTVTTATKAPVANAYVKLLSLNYEPLMHAVTNSNGKYTLENVPQGDYYLAAIAPGMQLNQVGPIEIKDGTQYTENFVLTPDPNSALGIIVGKVTNNNGQAIDNALVTLSLTSAPNNIVSVTYTNSEGNYMFTEVAPGNYNVNVSANGYIASEASATVTAGQITSVNEQLSGAPAISGGTISGVISDNTGAPVVGANVILYSKNTETNALTPIKFTTSGANGVYLFTGVGAGTYVIKANKIKA</sequence>
<dbReference type="RefSeq" id="WP_039247999.1">
    <property type="nucleotide sequence ID" value="NZ_JDRX01000001.1"/>
</dbReference>
<keyword evidence="2" id="KW-0964">Secreted</keyword>
<dbReference type="Pfam" id="PF13620">
    <property type="entry name" value="CarboxypepD_reg"/>
    <property type="match status" value="3"/>
</dbReference>
<reference evidence="5 6" key="1">
    <citation type="submission" date="2014-01" db="EMBL/GenBank/DDBJ databases">
        <title>Plasmidome dynamics in the species complex Clostridium novyi sensu lato converts strains of independent lineages into distinctly different pathogens.</title>
        <authorList>
            <person name="Skarin H."/>
            <person name="Segerman B."/>
        </authorList>
    </citation>
    <scope>NUCLEOTIDE SEQUENCE [LARGE SCALE GENOMIC DNA]</scope>
    <source>
        <strain evidence="5 6">4570</strain>
    </source>
</reference>
<evidence type="ECO:0000256" key="4">
    <source>
        <dbReference type="SAM" id="MobiDB-lite"/>
    </source>
</evidence>
<dbReference type="AlphaFoldDB" id="A0AA88ZT87"/>
<evidence type="ECO:0000256" key="2">
    <source>
        <dbReference type="ARBA" id="ARBA00022525"/>
    </source>
</evidence>
<dbReference type="EMBL" id="JDRX01000001">
    <property type="protein sequence ID" value="KGN03520.1"/>
    <property type="molecule type" value="Genomic_DNA"/>
</dbReference>
<comment type="caution">
    <text evidence="5">The sequence shown here is derived from an EMBL/GenBank/DDBJ whole genome shotgun (WGS) entry which is preliminary data.</text>
</comment>
<dbReference type="GO" id="GO:0030246">
    <property type="term" value="F:carbohydrate binding"/>
    <property type="evidence" value="ECO:0007669"/>
    <property type="project" value="InterPro"/>
</dbReference>
<protein>
    <recommendedName>
        <fullName evidence="7">Collagen-binding protein</fullName>
    </recommendedName>
</protein>
<dbReference type="Gene3D" id="2.60.40.1120">
    <property type="entry name" value="Carboxypeptidase-like, regulatory domain"/>
    <property type="match status" value="3"/>
</dbReference>
<accession>A0AA88ZT87</accession>
<name>A0AA88ZT87_CLONO</name>
<dbReference type="SUPFAM" id="SSF49452">
    <property type="entry name" value="Starch-binding domain-like"/>
    <property type="match status" value="3"/>
</dbReference>
<evidence type="ECO:0000256" key="3">
    <source>
        <dbReference type="ARBA" id="ARBA00022729"/>
    </source>
</evidence>
<dbReference type="PANTHER" id="PTHR36108:SF13">
    <property type="entry name" value="COLOSSIN-B-RELATED"/>
    <property type="match status" value="1"/>
</dbReference>
<proteinExistence type="inferred from homology"/>
<keyword evidence="3" id="KW-0732">Signal</keyword>
<feature type="region of interest" description="Disordered" evidence="4">
    <location>
        <begin position="1"/>
        <end position="50"/>
    </location>
</feature>
<dbReference type="InterPro" id="IPR013784">
    <property type="entry name" value="Carb-bd-like_fold"/>
</dbReference>
<comment type="similarity">
    <text evidence="1">Belongs to the serine-aspartate repeat-containing protein (SDr) family.</text>
</comment>